<dbReference type="EMBL" id="QKYT01000095">
    <property type="protein sequence ID" value="RIA93883.1"/>
    <property type="molecule type" value="Genomic_DNA"/>
</dbReference>
<organism evidence="2 3">
    <name type="scientific">Glomus cerebriforme</name>
    <dbReference type="NCBI Taxonomy" id="658196"/>
    <lineage>
        <taxon>Eukaryota</taxon>
        <taxon>Fungi</taxon>
        <taxon>Fungi incertae sedis</taxon>
        <taxon>Mucoromycota</taxon>
        <taxon>Glomeromycotina</taxon>
        <taxon>Glomeromycetes</taxon>
        <taxon>Glomerales</taxon>
        <taxon>Glomeraceae</taxon>
        <taxon>Glomus</taxon>
    </lineage>
</organism>
<dbReference type="InterPro" id="IPR009072">
    <property type="entry name" value="Histone-fold"/>
</dbReference>
<name>A0A397T6R0_9GLOM</name>
<gene>
    <name evidence="2" type="ORF">C1645_735233</name>
</gene>
<sequence length="391" mass="45246">MLQTKKQNKVVSKRSKRRTNKILKVKSDKSSVEVPLQESIKRQENKCRLKAAWADIIKRYQNISVEETDVIDLMTEEIVVDKGILQKDTIRFDVGTLLNLHASKPLQDDADDDTIWLLDPNLCENDDDFKFASKRNNKTSDKTNDIIEVLLESSNGSFECLETESNEFFYDENLRDIDEPFEDVTNIEETSETCNKYCSDSERESLDEQLDSGISLSESPSSQSTENTTQSSSPRRLKVYSFNTFDSGHESESVETDSECSDSDNEAQQENLDFTRQEIIDFSQKDTLNCRQMAQETLNLNYCQMTQRETFNYCHLTQQETINYYQVTQHETLNYYQVESIDYSRQGLTQKVPPIALTREQQRLWLEPTSEDYAELSTWAGTHMGGQRLLN</sequence>
<reference evidence="2 3" key="1">
    <citation type="submission" date="2018-06" db="EMBL/GenBank/DDBJ databases">
        <title>Comparative genomics reveals the genomic features of Rhizophagus irregularis, R. cerebriforme, R. diaphanum and Gigaspora rosea, and their symbiotic lifestyle signature.</title>
        <authorList>
            <person name="Morin E."/>
            <person name="San Clemente H."/>
            <person name="Chen E.C.H."/>
            <person name="De La Providencia I."/>
            <person name="Hainaut M."/>
            <person name="Kuo A."/>
            <person name="Kohler A."/>
            <person name="Murat C."/>
            <person name="Tang N."/>
            <person name="Roy S."/>
            <person name="Loubradou J."/>
            <person name="Henrissat B."/>
            <person name="Grigoriev I.V."/>
            <person name="Corradi N."/>
            <person name="Roux C."/>
            <person name="Martin F.M."/>
        </authorList>
    </citation>
    <scope>NUCLEOTIDE SEQUENCE [LARGE SCALE GENOMIC DNA]</scope>
    <source>
        <strain evidence="2 3">DAOM 227022</strain>
    </source>
</reference>
<comment type="caution">
    <text evidence="2">The sequence shown here is derived from an EMBL/GenBank/DDBJ whole genome shotgun (WGS) entry which is preliminary data.</text>
</comment>
<dbReference type="Pfam" id="PF10384">
    <property type="entry name" value="Scm3"/>
    <property type="match status" value="1"/>
</dbReference>
<accession>A0A397T6R0</accession>
<keyword evidence="3" id="KW-1185">Reference proteome</keyword>
<dbReference type="GO" id="GO:0005634">
    <property type="term" value="C:nucleus"/>
    <property type="evidence" value="ECO:0007669"/>
    <property type="project" value="InterPro"/>
</dbReference>
<protein>
    <submittedName>
        <fullName evidence="2">Uncharacterized protein</fullName>
    </submittedName>
</protein>
<dbReference type="AlphaFoldDB" id="A0A397T6R0"/>
<dbReference type="OrthoDB" id="2420608at2759"/>
<dbReference type="Proteomes" id="UP000265703">
    <property type="component" value="Unassembled WGS sequence"/>
</dbReference>
<proteinExistence type="predicted"/>
<dbReference type="GO" id="GO:0046982">
    <property type="term" value="F:protein heterodimerization activity"/>
    <property type="evidence" value="ECO:0007669"/>
    <property type="project" value="InterPro"/>
</dbReference>
<feature type="compositionally biased region" description="Acidic residues" evidence="1">
    <location>
        <begin position="253"/>
        <end position="267"/>
    </location>
</feature>
<feature type="region of interest" description="Disordered" evidence="1">
    <location>
        <begin position="247"/>
        <end position="268"/>
    </location>
</feature>
<evidence type="ECO:0000256" key="1">
    <source>
        <dbReference type="SAM" id="MobiDB-lite"/>
    </source>
</evidence>
<feature type="region of interest" description="Disordered" evidence="1">
    <location>
        <begin position="207"/>
        <end position="234"/>
    </location>
</feature>
<dbReference type="InterPro" id="IPR018465">
    <property type="entry name" value="Scm3/HJURP"/>
</dbReference>
<dbReference type="Gene3D" id="1.10.20.10">
    <property type="entry name" value="Histone, subunit A"/>
    <property type="match status" value="1"/>
</dbReference>
<evidence type="ECO:0000313" key="3">
    <source>
        <dbReference type="Proteomes" id="UP000265703"/>
    </source>
</evidence>
<dbReference type="GO" id="GO:0042393">
    <property type="term" value="F:histone binding"/>
    <property type="evidence" value="ECO:0007669"/>
    <property type="project" value="InterPro"/>
</dbReference>
<feature type="compositionally biased region" description="Low complexity" evidence="1">
    <location>
        <begin position="215"/>
        <end position="234"/>
    </location>
</feature>
<evidence type="ECO:0000313" key="2">
    <source>
        <dbReference type="EMBL" id="RIA93883.1"/>
    </source>
</evidence>